<dbReference type="PANTHER" id="PTHR12149:SF8">
    <property type="entry name" value="PROTEIN-RIBULOSAMINE 3-KINASE"/>
    <property type="match status" value="1"/>
</dbReference>
<organism evidence="1">
    <name type="scientific">hydrothermal vent metagenome</name>
    <dbReference type="NCBI Taxonomy" id="652676"/>
    <lineage>
        <taxon>unclassified sequences</taxon>
        <taxon>metagenomes</taxon>
        <taxon>ecological metagenomes</taxon>
    </lineage>
</organism>
<accession>A0A3B0Z4A4</accession>
<proteinExistence type="predicted"/>
<dbReference type="PANTHER" id="PTHR12149">
    <property type="entry name" value="FRUCTOSAMINE 3 KINASE-RELATED PROTEIN"/>
    <property type="match status" value="1"/>
</dbReference>
<protein>
    <submittedName>
        <fullName evidence="1">Ribulosamine/erythrulosamine 3-kinase potentially involved in protein deglycation</fullName>
    </submittedName>
</protein>
<dbReference type="Pfam" id="PF03881">
    <property type="entry name" value="Fructosamin_kin"/>
    <property type="match status" value="1"/>
</dbReference>
<dbReference type="GO" id="GO:0016301">
    <property type="term" value="F:kinase activity"/>
    <property type="evidence" value="ECO:0007669"/>
    <property type="project" value="UniProtKB-KW"/>
</dbReference>
<feature type="non-terminal residue" evidence="1">
    <location>
        <position position="1"/>
    </location>
</feature>
<name>A0A3B0Z4A4_9ZZZZ</name>
<dbReference type="Gene3D" id="3.90.1200.10">
    <property type="match status" value="1"/>
</dbReference>
<dbReference type="EMBL" id="UOFO01000093">
    <property type="protein sequence ID" value="VAW86381.1"/>
    <property type="molecule type" value="Genomic_DNA"/>
</dbReference>
<keyword evidence="1" id="KW-0418">Kinase</keyword>
<sequence length="184" mass="21157">GRQLAAMHQITQSQFGWHRNNTIGSTPQINTREYNWCKFWRDYRLQHQLNLAQRQGYGGHLQQLGERLLAQMDVLFSSYNPPASLLHGDLWSGNYSGADDGTPVVFDPAVYYGDRETDLAMTELFGGFTAEFYSAYNEVYPLDSGYDSRKNLYNLYHVLNHVNLFGHSYIAQAENIMQSLLEDM</sequence>
<dbReference type="InterPro" id="IPR011009">
    <property type="entry name" value="Kinase-like_dom_sf"/>
</dbReference>
<keyword evidence="1" id="KW-0808">Transferase</keyword>
<evidence type="ECO:0000313" key="1">
    <source>
        <dbReference type="EMBL" id="VAW86381.1"/>
    </source>
</evidence>
<gene>
    <name evidence="1" type="ORF">MNBD_GAMMA16-1761</name>
</gene>
<reference evidence="1" key="1">
    <citation type="submission" date="2018-06" db="EMBL/GenBank/DDBJ databases">
        <authorList>
            <person name="Zhirakovskaya E."/>
        </authorList>
    </citation>
    <scope>NUCLEOTIDE SEQUENCE</scope>
</reference>
<dbReference type="SUPFAM" id="SSF56112">
    <property type="entry name" value="Protein kinase-like (PK-like)"/>
    <property type="match status" value="1"/>
</dbReference>
<dbReference type="InterPro" id="IPR016477">
    <property type="entry name" value="Fructo-/Ketosamine-3-kinase"/>
</dbReference>
<dbReference type="AlphaFoldDB" id="A0A3B0Z4A4"/>